<feature type="transmembrane region" description="Helical" evidence="1">
    <location>
        <begin position="21"/>
        <end position="44"/>
    </location>
</feature>
<organism evidence="2 5">
    <name type="scientific">Marinomonas gallaica</name>
    <dbReference type="NCBI Taxonomy" id="1806667"/>
    <lineage>
        <taxon>Bacteria</taxon>
        <taxon>Pseudomonadati</taxon>
        <taxon>Pseudomonadota</taxon>
        <taxon>Gammaproteobacteria</taxon>
        <taxon>Oceanospirillales</taxon>
        <taxon>Oceanospirillaceae</taxon>
        <taxon>Marinomonas</taxon>
    </lineage>
</organism>
<dbReference type="AlphaFoldDB" id="A0A1C3JRT7"/>
<evidence type="ECO:0000256" key="1">
    <source>
        <dbReference type="SAM" id="Phobius"/>
    </source>
</evidence>
<feature type="transmembrane region" description="Helical" evidence="1">
    <location>
        <begin position="137"/>
        <end position="164"/>
    </location>
</feature>
<evidence type="ECO:0000313" key="3">
    <source>
        <dbReference type="EMBL" id="SBT20753.1"/>
    </source>
</evidence>
<feature type="transmembrane region" description="Helical" evidence="1">
    <location>
        <begin position="98"/>
        <end position="117"/>
    </location>
</feature>
<feature type="transmembrane region" description="Helical" evidence="1">
    <location>
        <begin position="171"/>
        <end position="191"/>
    </location>
</feature>
<keyword evidence="1" id="KW-0472">Membrane</keyword>
<protein>
    <recommendedName>
        <fullName evidence="6">DUF4386 domain-containing protein</fullName>
    </recommendedName>
</protein>
<dbReference type="EMBL" id="FLRB01000008">
    <property type="protein sequence ID" value="SBT20753.1"/>
    <property type="molecule type" value="Genomic_DNA"/>
</dbReference>
<keyword evidence="1" id="KW-0812">Transmembrane</keyword>
<gene>
    <name evidence="2" type="ORF">MGA5115_02065</name>
    <name evidence="3" type="ORF">MGA5116_01340</name>
</gene>
<evidence type="ECO:0000313" key="5">
    <source>
        <dbReference type="Proteomes" id="UP000092871"/>
    </source>
</evidence>
<dbReference type="Proteomes" id="UP000092871">
    <property type="component" value="Unassembled WGS sequence"/>
</dbReference>
<name>A0A1C3JRT7_9GAMM</name>
<sequence>MRSNKVKSQNQKVMVGGYCGIIAGLCFLFGMLVYVCFLMEYSFGDINEPFASQVRTMAEHALLLYGWYFIIYIVFGLALLGFQIGIQPYLKVGGLQQACAVLGYLWVGLTLTTGMLANVGNTMILQVVSFDSSSAMYLWYALQMLIDGLGGGHEIVGGVWMLTLGAALISFNIYGLGLKVLAFIIGSIGVLSSAPGLSMLGGAFGLGCIVWFLIIGALMIKHTSKRYA</sequence>
<reference evidence="2 5" key="2">
    <citation type="submission" date="2016-06" db="EMBL/GenBank/DDBJ databases">
        <authorList>
            <person name="Kjaerup R.B."/>
            <person name="Dalgaard T.S."/>
            <person name="Juul-Madsen H.R."/>
        </authorList>
    </citation>
    <scope>NUCLEOTIDE SEQUENCE [LARGE SCALE GENOMIC DNA]</scope>
    <source>
        <strain evidence="2 5">CECT 5115</strain>
    </source>
</reference>
<dbReference type="Proteomes" id="UP000092840">
    <property type="component" value="Unassembled WGS sequence"/>
</dbReference>
<evidence type="ECO:0000313" key="4">
    <source>
        <dbReference type="Proteomes" id="UP000092840"/>
    </source>
</evidence>
<accession>A0A1C3JRT7</accession>
<feature type="transmembrane region" description="Helical" evidence="1">
    <location>
        <begin position="197"/>
        <end position="220"/>
    </location>
</feature>
<keyword evidence="1" id="KW-1133">Transmembrane helix</keyword>
<feature type="transmembrane region" description="Helical" evidence="1">
    <location>
        <begin position="64"/>
        <end position="86"/>
    </location>
</feature>
<evidence type="ECO:0000313" key="2">
    <source>
        <dbReference type="EMBL" id="SBT17948.1"/>
    </source>
</evidence>
<dbReference type="OrthoDB" id="1162205at2"/>
<evidence type="ECO:0008006" key="6">
    <source>
        <dbReference type="Google" id="ProtNLM"/>
    </source>
</evidence>
<reference evidence="3 4" key="1">
    <citation type="submission" date="2016-06" db="EMBL/GenBank/DDBJ databases">
        <authorList>
            <person name="Rodrigo-Torres L."/>
            <person name="Arahal D.R."/>
        </authorList>
    </citation>
    <scope>NUCLEOTIDE SEQUENCE [LARGE SCALE GENOMIC DNA]</scope>
    <source>
        <strain evidence="3 4">CECT 5116</strain>
    </source>
</reference>
<proteinExistence type="predicted"/>
<dbReference type="EMBL" id="FLRA01000014">
    <property type="protein sequence ID" value="SBT17948.1"/>
    <property type="molecule type" value="Genomic_DNA"/>
</dbReference>
<dbReference type="RefSeq" id="WP_067035917.1">
    <property type="nucleotide sequence ID" value="NZ_FLRA01000014.1"/>
</dbReference>
<keyword evidence="4" id="KW-1185">Reference proteome</keyword>